<dbReference type="EMBL" id="JBAMIC010000021">
    <property type="protein sequence ID" value="KAK7092215.1"/>
    <property type="molecule type" value="Genomic_DNA"/>
</dbReference>
<protein>
    <submittedName>
        <fullName evidence="3">Uncharacterized protein</fullName>
    </submittedName>
</protein>
<gene>
    <name evidence="3" type="ORF">V1264_008002</name>
</gene>
<keyword evidence="4" id="KW-1185">Reference proteome</keyword>
<sequence length="86" mass="9607">MEPTRTTTGGATSTAGTTLQPAESRVPRQLTDIVFDPVMVIVFLVAMACCVAGVMATIYVIRKKQKQRREFQNRSPSRQPIYYMPV</sequence>
<feature type="transmembrane region" description="Helical" evidence="2">
    <location>
        <begin position="38"/>
        <end position="61"/>
    </location>
</feature>
<feature type="compositionally biased region" description="Low complexity" evidence="1">
    <location>
        <begin position="1"/>
        <end position="18"/>
    </location>
</feature>
<keyword evidence="2" id="KW-1133">Transmembrane helix</keyword>
<feature type="region of interest" description="Disordered" evidence="1">
    <location>
        <begin position="1"/>
        <end position="24"/>
    </location>
</feature>
<evidence type="ECO:0000256" key="2">
    <source>
        <dbReference type="SAM" id="Phobius"/>
    </source>
</evidence>
<keyword evidence="2" id="KW-0812">Transmembrane</keyword>
<evidence type="ECO:0000256" key="1">
    <source>
        <dbReference type="SAM" id="MobiDB-lite"/>
    </source>
</evidence>
<evidence type="ECO:0000313" key="3">
    <source>
        <dbReference type="EMBL" id="KAK7092215.1"/>
    </source>
</evidence>
<reference evidence="3 4" key="1">
    <citation type="submission" date="2024-02" db="EMBL/GenBank/DDBJ databases">
        <title>Chromosome-scale genome assembly of the rough periwinkle Littorina saxatilis.</title>
        <authorList>
            <person name="De Jode A."/>
            <person name="Faria R."/>
            <person name="Formenti G."/>
            <person name="Sims Y."/>
            <person name="Smith T.P."/>
            <person name="Tracey A."/>
            <person name="Wood J.M.D."/>
            <person name="Zagrodzka Z.B."/>
            <person name="Johannesson K."/>
            <person name="Butlin R.K."/>
            <person name="Leder E.H."/>
        </authorList>
    </citation>
    <scope>NUCLEOTIDE SEQUENCE [LARGE SCALE GENOMIC DNA]</scope>
    <source>
        <strain evidence="3">Snail1</strain>
        <tissue evidence="3">Muscle</tissue>
    </source>
</reference>
<name>A0AAN9ATB5_9CAEN</name>
<keyword evidence="2" id="KW-0472">Membrane</keyword>
<evidence type="ECO:0000313" key="4">
    <source>
        <dbReference type="Proteomes" id="UP001374579"/>
    </source>
</evidence>
<comment type="caution">
    <text evidence="3">The sequence shown here is derived from an EMBL/GenBank/DDBJ whole genome shotgun (WGS) entry which is preliminary data.</text>
</comment>
<organism evidence="3 4">
    <name type="scientific">Littorina saxatilis</name>
    <dbReference type="NCBI Taxonomy" id="31220"/>
    <lineage>
        <taxon>Eukaryota</taxon>
        <taxon>Metazoa</taxon>
        <taxon>Spiralia</taxon>
        <taxon>Lophotrochozoa</taxon>
        <taxon>Mollusca</taxon>
        <taxon>Gastropoda</taxon>
        <taxon>Caenogastropoda</taxon>
        <taxon>Littorinimorpha</taxon>
        <taxon>Littorinoidea</taxon>
        <taxon>Littorinidae</taxon>
        <taxon>Littorina</taxon>
    </lineage>
</organism>
<accession>A0AAN9ATB5</accession>
<proteinExistence type="predicted"/>
<dbReference type="AlphaFoldDB" id="A0AAN9ATB5"/>
<dbReference type="Proteomes" id="UP001374579">
    <property type="component" value="Unassembled WGS sequence"/>
</dbReference>